<dbReference type="EMBL" id="GGEC01062835">
    <property type="protein sequence ID" value="MBX43319.1"/>
    <property type="molecule type" value="Transcribed_RNA"/>
</dbReference>
<proteinExistence type="predicted"/>
<feature type="region of interest" description="Disordered" evidence="1">
    <location>
        <begin position="1"/>
        <end position="33"/>
    </location>
</feature>
<evidence type="ECO:0000256" key="1">
    <source>
        <dbReference type="SAM" id="MobiDB-lite"/>
    </source>
</evidence>
<reference evidence="2" key="1">
    <citation type="submission" date="2018-02" db="EMBL/GenBank/DDBJ databases">
        <title>Rhizophora mucronata_Transcriptome.</title>
        <authorList>
            <person name="Meera S.P."/>
            <person name="Sreeshan A."/>
            <person name="Augustine A."/>
        </authorList>
    </citation>
    <scope>NUCLEOTIDE SEQUENCE</scope>
    <source>
        <tissue evidence="2">Leaf</tissue>
    </source>
</reference>
<protein>
    <submittedName>
        <fullName evidence="2">Uncharacterized protein</fullName>
    </submittedName>
</protein>
<feature type="compositionally biased region" description="Polar residues" evidence="1">
    <location>
        <begin position="1"/>
        <end position="12"/>
    </location>
</feature>
<dbReference type="AlphaFoldDB" id="A0A2P2NLF3"/>
<organism evidence="2">
    <name type="scientific">Rhizophora mucronata</name>
    <name type="common">Asiatic mangrove</name>
    <dbReference type="NCBI Taxonomy" id="61149"/>
    <lineage>
        <taxon>Eukaryota</taxon>
        <taxon>Viridiplantae</taxon>
        <taxon>Streptophyta</taxon>
        <taxon>Embryophyta</taxon>
        <taxon>Tracheophyta</taxon>
        <taxon>Spermatophyta</taxon>
        <taxon>Magnoliopsida</taxon>
        <taxon>eudicotyledons</taxon>
        <taxon>Gunneridae</taxon>
        <taxon>Pentapetalae</taxon>
        <taxon>rosids</taxon>
        <taxon>fabids</taxon>
        <taxon>Malpighiales</taxon>
        <taxon>Rhizophoraceae</taxon>
        <taxon>Rhizophora</taxon>
    </lineage>
</organism>
<name>A0A2P2NLF3_RHIMU</name>
<evidence type="ECO:0000313" key="2">
    <source>
        <dbReference type="EMBL" id="MBX43319.1"/>
    </source>
</evidence>
<accession>A0A2P2NLF3</accession>
<sequence length="33" mass="3853">MNQMSQPQQPLSSIDKVQILKHGQTQDGFHFRQ</sequence>